<evidence type="ECO:0000313" key="2">
    <source>
        <dbReference type="Proteomes" id="UP000236290"/>
    </source>
</evidence>
<sequence>MASDQFAPSRRKAFVFIEYLEEGVFEAHSCGNGRFTQGPPSADLEICFRLHKNKSLLTIYILEENLIQWLRAIPLLRDHIGNHFFGLSICIISMDRLLPGYPEMSAKFEQDRGEEHSFDALELFVRHFLHEVSVFATFGLEHLHKSGILTDVHLHDILSQIRPMPGNLDLLDEAVDGIDERDIRGPNKPLSFVDEPFQSQLLTATRRREAQERRTMAHQLLAAVANSREKLIDAYITQDASAKFIAFLNQVGTAKSIWGGGTRAIRDICEGYKPCSLSDIVSALQVADAMRSVMPSSRLRYSTKEFIDDIPRWASLLRLDDQHLFFEIASYLLGIPASTVAHEMADSFMHLSMPLRDIVEHLTYFNRTGFIAQASGTRESAYQCPPAARSRGLLAQCVVTSDGFITRHYHLALPNDHSYAWIDYRGCFNERNDQLRALRFKI</sequence>
<dbReference type="OrthoDB" id="5153871at2759"/>
<accession>A0A2K0UJW6</accession>
<evidence type="ECO:0000313" key="1">
    <source>
        <dbReference type="EMBL" id="PNP58082.1"/>
    </source>
</evidence>
<proteinExistence type="predicted"/>
<reference evidence="1 2" key="1">
    <citation type="submission" date="2017-02" db="EMBL/GenBank/DDBJ databases">
        <title>Genomes of Trichoderma spp. with biocontrol activity.</title>
        <authorList>
            <person name="Gardiner D."/>
            <person name="Kazan K."/>
            <person name="Vos C."/>
            <person name="Harvey P."/>
        </authorList>
    </citation>
    <scope>NUCLEOTIDE SEQUENCE [LARGE SCALE GENOMIC DNA]</scope>
    <source>
        <strain evidence="1 2">Tr1</strain>
    </source>
</reference>
<name>A0A2K0UJW6_TRIHA</name>
<comment type="caution">
    <text evidence="1">The sequence shown here is derived from an EMBL/GenBank/DDBJ whole genome shotgun (WGS) entry which is preliminary data.</text>
</comment>
<protein>
    <submittedName>
        <fullName evidence="1">Uncharacterized protein</fullName>
    </submittedName>
</protein>
<dbReference type="Proteomes" id="UP000236290">
    <property type="component" value="Unassembled WGS sequence"/>
</dbReference>
<dbReference type="EMBL" id="MTYI01000023">
    <property type="protein sequence ID" value="PNP58082.1"/>
    <property type="molecule type" value="Genomic_DNA"/>
</dbReference>
<dbReference type="AlphaFoldDB" id="A0A2K0UJW6"/>
<gene>
    <name evidence="1" type="ORF">THARTR1_02240</name>
</gene>
<organism evidence="1 2">
    <name type="scientific">Trichoderma harzianum</name>
    <name type="common">Hypocrea lixii</name>
    <dbReference type="NCBI Taxonomy" id="5544"/>
    <lineage>
        <taxon>Eukaryota</taxon>
        <taxon>Fungi</taxon>
        <taxon>Dikarya</taxon>
        <taxon>Ascomycota</taxon>
        <taxon>Pezizomycotina</taxon>
        <taxon>Sordariomycetes</taxon>
        <taxon>Hypocreomycetidae</taxon>
        <taxon>Hypocreales</taxon>
        <taxon>Hypocreaceae</taxon>
        <taxon>Trichoderma</taxon>
    </lineage>
</organism>